<evidence type="ECO:0000313" key="4">
    <source>
        <dbReference type="Proteomes" id="UP000194137"/>
    </source>
</evidence>
<sequence length="112" mass="12092">MNIRTACLSVVAAATVGLLSAGPSAAGSHTGIQIHEMSAAQQQQHKRQVRRYAKPPAASSYAYRPPVYPAPRYGRTADPSIAPNGLPYQRPNYWGDCVIDDGYGRWSACSSR</sequence>
<feature type="chain" id="PRO_5043960574" evidence="2">
    <location>
        <begin position="26"/>
        <end position="112"/>
    </location>
</feature>
<evidence type="ECO:0000313" key="3">
    <source>
        <dbReference type="EMBL" id="ARQ01855.1"/>
    </source>
</evidence>
<protein>
    <submittedName>
        <fullName evidence="3">Uncharacterized protein</fullName>
    </submittedName>
</protein>
<organism evidence="3 4">
    <name type="scientific">Pseudorhodoplanes sinuspersici</name>
    <dbReference type="NCBI Taxonomy" id="1235591"/>
    <lineage>
        <taxon>Bacteria</taxon>
        <taxon>Pseudomonadati</taxon>
        <taxon>Pseudomonadota</taxon>
        <taxon>Alphaproteobacteria</taxon>
        <taxon>Hyphomicrobiales</taxon>
        <taxon>Pseudorhodoplanes</taxon>
    </lineage>
</organism>
<evidence type="ECO:0000256" key="2">
    <source>
        <dbReference type="SAM" id="SignalP"/>
    </source>
</evidence>
<keyword evidence="4" id="KW-1185">Reference proteome</keyword>
<name>A0A1W6ZYP8_9HYPH</name>
<gene>
    <name evidence="3" type="ORF">CAK95_24230</name>
</gene>
<dbReference type="EMBL" id="CP021112">
    <property type="protein sequence ID" value="ARQ01855.1"/>
    <property type="molecule type" value="Genomic_DNA"/>
</dbReference>
<feature type="signal peptide" evidence="2">
    <location>
        <begin position="1"/>
        <end position="25"/>
    </location>
</feature>
<dbReference type="AlphaFoldDB" id="A0A1W6ZYP8"/>
<dbReference type="Proteomes" id="UP000194137">
    <property type="component" value="Chromosome"/>
</dbReference>
<proteinExistence type="predicted"/>
<evidence type="ECO:0000256" key="1">
    <source>
        <dbReference type="SAM" id="MobiDB-lite"/>
    </source>
</evidence>
<keyword evidence="2" id="KW-0732">Signal</keyword>
<dbReference type="KEGG" id="psin:CAK95_24230"/>
<feature type="region of interest" description="Disordered" evidence="1">
    <location>
        <begin position="37"/>
        <end position="64"/>
    </location>
</feature>
<reference evidence="3 4" key="1">
    <citation type="submission" date="2017-05" db="EMBL/GenBank/DDBJ databases">
        <title>Full genome sequence of Pseudorhodoplanes sinuspersici.</title>
        <authorList>
            <person name="Dastgheib S.M.M."/>
            <person name="Shavandi M."/>
            <person name="Tirandaz H."/>
        </authorList>
    </citation>
    <scope>NUCLEOTIDE SEQUENCE [LARGE SCALE GENOMIC DNA]</scope>
    <source>
        <strain evidence="3 4">RIPI110</strain>
    </source>
</reference>
<feature type="compositionally biased region" description="Basic residues" evidence="1">
    <location>
        <begin position="44"/>
        <end position="53"/>
    </location>
</feature>
<dbReference type="RefSeq" id="WP_086090250.1">
    <property type="nucleotide sequence ID" value="NZ_CP021112.1"/>
</dbReference>
<feature type="compositionally biased region" description="Low complexity" evidence="1">
    <location>
        <begin position="54"/>
        <end position="64"/>
    </location>
</feature>
<accession>A0A1W6ZYP8</accession>